<comment type="caution">
    <text evidence="1">The sequence shown here is derived from an EMBL/GenBank/DDBJ whole genome shotgun (WGS) entry which is preliminary data.</text>
</comment>
<dbReference type="Pfam" id="PF05402">
    <property type="entry name" value="PqqD"/>
    <property type="match status" value="1"/>
</dbReference>
<evidence type="ECO:0000313" key="1">
    <source>
        <dbReference type="EMBL" id="MBS2970976.1"/>
    </source>
</evidence>
<keyword evidence="2" id="KW-1185">Reference proteome</keyword>
<protein>
    <submittedName>
        <fullName evidence="1">PqqD family protein</fullName>
    </submittedName>
</protein>
<dbReference type="InterPro" id="IPR008792">
    <property type="entry name" value="PQQD"/>
</dbReference>
<sequence length="116" mass="13572">MFNKKKERNLLELVPLLANHVELQMKDGGKGVLIVQRTNWAERFSIRFLKQPAFRTIQMDEYGTYVLSQMKDDSTVADLAESMSTHFGEDAEPVLPRLTKFIQILESQEWLIWKNE</sequence>
<reference evidence="1 2" key="1">
    <citation type="submission" date="2021-04" db="EMBL/GenBank/DDBJ databases">
        <title>Metabacillus sp. strain KIGAM252 whole genome sequence.</title>
        <authorList>
            <person name="Seo M.-J."/>
            <person name="Cho E.-S."/>
            <person name="Hwang C.Y."/>
            <person name="Yoon D.J."/>
        </authorList>
    </citation>
    <scope>NUCLEOTIDE SEQUENCE [LARGE SCALE GENOMIC DNA]</scope>
    <source>
        <strain evidence="1 2">KIGAM252</strain>
    </source>
</reference>
<dbReference type="RefSeq" id="WP_211561777.1">
    <property type="nucleotide sequence ID" value="NZ_JAGVRK010000001.1"/>
</dbReference>
<proteinExistence type="predicted"/>
<dbReference type="InterPro" id="IPR041881">
    <property type="entry name" value="PqqD_sf"/>
</dbReference>
<dbReference type="EMBL" id="JAGVRK010000001">
    <property type="protein sequence ID" value="MBS2970976.1"/>
    <property type="molecule type" value="Genomic_DNA"/>
</dbReference>
<accession>A0ABS5LJQ2</accession>
<dbReference type="Gene3D" id="1.10.10.1150">
    <property type="entry name" value="Coenzyme PQQ synthesis protein D (PqqD)"/>
    <property type="match status" value="1"/>
</dbReference>
<organism evidence="1 2">
    <name type="scientific">Metabacillus flavus</name>
    <dbReference type="NCBI Taxonomy" id="2823519"/>
    <lineage>
        <taxon>Bacteria</taxon>
        <taxon>Bacillati</taxon>
        <taxon>Bacillota</taxon>
        <taxon>Bacilli</taxon>
        <taxon>Bacillales</taxon>
        <taxon>Bacillaceae</taxon>
        <taxon>Metabacillus</taxon>
    </lineage>
</organism>
<name>A0ABS5LJQ2_9BACI</name>
<gene>
    <name evidence="1" type="ORF">J9317_19725</name>
</gene>
<evidence type="ECO:0000313" key="2">
    <source>
        <dbReference type="Proteomes" id="UP000682403"/>
    </source>
</evidence>
<dbReference type="Proteomes" id="UP000682403">
    <property type="component" value="Unassembled WGS sequence"/>
</dbReference>